<name>A0A7I8DNI9_9FIRM</name>
<reference evidence="1 2" key="1">
    <citation type="submission" date="2020-08" db="EMBL/GenBank/DDBJ databases">
        <title>Draft genome sequencing of an Anaerocolumna strain isolated from anoxic soil subjected to BSD treatment.</title>
        <authorList>
            <person name="Uek A."/>
            <person name="Tonouchi A."/>
        </authorList>
    </citation>
    <scope>NUCLEOTIDE SEQUENCE [LARGE SCALE GENOMIC DNA]</scope>
    <source>
        <strain evidence="1 2">CTTW</strain>
    </source>
</reference>
<evidence type="ECO:0000313" key="2">
    <source>
        <dbReference type="Proteomes" id="UP000515703"/>
    </source>
</evidence>
<gene>
    <name evidence="1" type="ORF">bsdcttw_18920</name>
</gene>
<proteinExistence type="predicted"/>
<dbReference type="AlphaFoldDB" id="A0A7I8DNI9"/>
<accession>A0A7I8DNI9</accession>
<evidence type="ECO:0000313" key="1">
    <source>
        <dbReference type="EMBL" id="BCJ98851.1"/>
    </source>
</evidence>
<reference evidence="1 2" key="2">
    <citation type="submission" date="2020-08" db="EMBL/GenBank/DDBJ databases">
        <authorList>
            <person name="Ueki A."/>
            <person name="Tonouchi A."/>
        </authorList>
    </citation>
    <scope>NUCLEOTIDE SEQUENCE [LARGE SCALE GENOMIC DNA]</scope>
    <source>
        <strain evidence="1 2">CTTW</strain>
    </source>
</reference>
<organism evidence="1 2">
    <name type="scientific">Anaerocolumna chitinilytica</name>
    <dbReference type="NCBI Taxonomy" id="1727145"/>
    <lineage>
        <taxon>Bacteria</taxon>
        <taxon>Bacillati</taxon>
        <taxon>Bacillota</taxon>
        <taxon>Clostridia</taxon>
        <taxon>Lachnospirales</taxon>
        <taxon>Lachnospiraceae</taxon>
        <taxon>Anaerocolumna</taxon>
    </lineage>
</organism>
<dbReference type="RefSeq" id="WP_185259154.1">
    <property type="nucleotide sequence ID" value="NZ_AP023368.1"/>
</dbReference>
<dbReference type="EMBL" id="AP023368">
    <property type="protein sequence ID" value="BCJ98851.1"/>
    <property type="molecule type" value="Genomic_DNA"/>
</dbReference>
<dbReference type="KEGG" id="acht:bsdcttw_18920"/>
<keyword evidence="2" id="KW-1185">Reference proteome</keyword>
<sequence length="185" mass="21562">MYKLIQPTFDECCSFDKFENGINTIKHEKFQTLLDICFHSASCFSLSKAPWTICTEVELTKELEPFLVKKVRVQKWFCYDFSSSDQFMEINIYKANPSTQSILQKYFYDIFLRDQKNGCLVDSTQTLEDLCIFTETSLLLGTVSHEYMCHVYPPNETAAQKIVLTGRWKYGPDIPSEQINIEQLI</sequence>
<dbReference type="Proteomes" id="UP000515703">
    <property type="component" value="Chromosome"/>
</dbReference>
<protein>
    <submittedName>
        <fullName evidence="1">Uncharacterized protein</fullName>
    </submittedName>
</protein>